<feature type="compositionally biased region" description="Basic and acidic residues" evidence="1">
    <location>
        <begin position="240"/>
        <end position="250"/>
    </location>
</feature>
<feature type="compositionally biased region" description="Low complexity" evidence="1">
    <location>
        <begin position="175"/>
        <end position="188"/>
    </location>
</feature>
<feature type="region of interest" description="Disordered" evidence="1">
    <location>
        <begin position="384"/>
        <end position="452"/>
    </location>
</feature>
<feature type="compositionally biased region" description="Basic and acidic residues" evidence="1">
    <location>
        <begin position="196"/>
        <end position="206"/>
    </location>
</feature>
<feature type="compositionally biased region" description="Polar residues" evidence="1">
    <location>
        <begin position="384"/>
        <end position="395"/>
    </location>
</feature>
<feature type="compositionally biased region" description="Low complexity" evidence="1">
    <location>
        <begin position="251"/>
        <end position="267"/>
    </location>
</feature>
<dbReference type="AlphaFoldDB" id="V4AT06"/>
<feature type="compositionally biased region" description="Basic and acidic residues" evidence="1">
    <location>
        <begin position="398"/>
        <end position="411"/>
    </location>
</feature>
<dbReference type="CTD" id="20238088"/>
<dbReference type="RefSeq" id="XP_009052340.1">
    <property type="nucleotide sequence ID" value="XM_009054092.1"/>
</dbReference>
<feature type="region of interest" description="Disordered" evidence="1">
    <location>
        <begin position="32"/>
        <end position="280"/>
    </location>
</feature>
<accession>V4AT06</accession>
<evidence type="ECO:0000313" key="3">
    <source>
        <dbReference type="Proteomes" id="UP000030746"/>
    </source>
</evidence>
<gene>
    <name evidence="2" type="ORF">LOTGIDRAFT_159585</name>
</gene>
<dbReference type="OrthoDB" id="10685830at2759"/>
<feature type="compositionally biased region" description="Low complexity" evidence="1">
    <location>
        <begin position="344"/>
        <end position="359"/>
    </location>
</feature>
<feature type="compositionally biased region" description="Basic and acidic residues" evidence="1">
    <location>
        <begin position="440"/>
        <end position="452"/>
    </location>
</feature>
<feature type="compositionally biased region" description="Basic and acidic residues" evidence="1">
    <location>
        <begin position="46"/>
        <end position="62"/>
    </location>
</feature>
<dbReference type="KEGG" id="lgi:LOTGIDRAFT_159585"/>
<protein>
    <submittedName>
        <fullName evidence="2">Uncharacterized protein</fullName>
    </submittedName>
</protein>
<feature type="region of interest" description="Disordered" evidence="1">
    <location>
        <begin position="617"/>
        <end position="650"/>
    </location>
</feature>
<feature type="region of interest" description="Disordered" evidence="1">
    <location>
        <begin position="336"/>
        <end position="368"/>
    </location>
</feature>
<dbReference type="Proteomes" id="UP000030746">
    <property type="component" value="Unassembled WGS sequence"/>
</dbReference>
<name>V4AT06_LOTGI</name>
<evidence type="ECO:0000256" key="1">
    <source>
        <dbReference type="SAM" id="MobiDB-lite"/>
    </source>
</evidence>
<dbReference type="GeneID" id="20238088"/>
<organism evidence="2 3">
    <name type="scientific">Lottia gigantea</name>
    <name type="common">Giant owl limpet</name>
    <dbReference type="NCBI Taxonomy" id="225164"/>
    <lineage>
        <taxon>Eukaryota</taxon>
        <taxon>Metazoa</taxon>
        <taxon>Spiralia</taxon>
        <taxon>Lophotrochozoa</taxon>
        <taxon>Mollusca</taxon>
        <taxon>Gastropoda</taxon>
        <taxon>Patellogastropoda</taxon>
        <taxon>Lottioidea</taxon>
        <taxon>Lottiidae</taxon>
        <taxon>Lottia</taxon>
    </lineage>
</organism>
<dbReference type="HOGENOM" id="CLU_421679_0_0_1"/>
<proteinExistence type="predicted"/>
<reference evidence="2 3" key="1">
    <citation type="journal article" date="2013" name="Nature">
        <title>Insights into bilaterian evolution from three spiralian genomes.</title>
        <authorList>
            <person name="Simakov O."/>
            <person name="Marletaz F."/>
            <person name="Cho S.J."/>
            <person name="Edsinger-Gonzales E."/>
            <person name="Havlak P."/>
            <person name="Hellsten U."/>
            <person name="Kuo D.H."/>
            <person name="Larsson T."/>
            <person name="Lv J."/>
            <person name="Arendt D."/>
            <person name="Savage R."/>
            <person name="Osoegawa K."/>
            <person name="de Jong P."/>
            <person name="Grimwood J."/>
            <person name="Chapman J.A."/>
            <person name="Shapiro H."/>
            <person name="Aerts A."/>
            <person name="Otillar R.P."/>
            <person name="Terry A.Y."/>
            <person name="Boore J.L."/>
            <person name="Grigoriev I.V."/>
            <person name="Lindberg D.R."/>
            <person name="Seaver E.C."/>
            <person name="Weisblat D.A."/>
            <person name="Putnam N.H."/>
            <person name="Rokhsar D.S."/>
        </authorList>
    </citation>
    <scope>NUCLEOTIDE SEQUENCE [LARGE SCALE GENOMIC DNA]</scope>
</reference>
<evidence type="ECO:0000313" key="2">
    <source>
        <dbReference type="EMBL" id="ESO96841.1"/>
    </source>
</evidence>
<dbReference type="EMBL" id="KB201362">
    <property type="protein sequence ID" value="ESO96841.1"/>
    <property type="molecule type" value="Genomic_DNA"/>
</dbReference>
<sequence>MATFHSNLSLKMAHLARRPNQVILTQIQTIKTSATTRTSKTRHHRESSSDKTVEKPVPEKSSKKPAQVQPAQPPAPRERKRRSDINDVSRQSISPGKKVKSENVKEPNSPRNINTNSKELKVEVEDIGLCKSNNSSSKDKTLKTRRNPNGAKTNNSDNKNHSPSPVVAKDKKPPVESSAKVKVSAKSKLSTGTASENRKCKSDKSKAANKSNDVCGTSVSTTADKNLRTPKQLPVDNDSSDVKESIDENKTNNTNSDSVTLTSSSSNIDKVTDSNISSDSEDMHFKKQLLLTSGTNNNKSENSSNVSGSITSNIDVNLSVIDQVTKLAKAEKLALNGDGKSDSESSVSVSQTSVSVTSREQSEKVEIKTQEIKIERSRESNIGFQAYVSRSNPTTPAMDERSDSRASDERSTSSVHHEKRPSSQYDDLKKRSPASSPLVIDRHDPVLPYRDPELMKQNPVHFLGGMMGHPKTLSQSSSYQTVHNPIPATPSALPTSTSYSSHQITRPLLTSLPNHYPIPPQSLGAITRPLSLPPGYSQLDALTAHAQHQQLAAMQFQNAAHLMHLPYAPLSGNHRLHQLEILWQQKFPSIPVPPSWLLVKHQDELLSEVTSLHHRELERERLDREQRERERMELERERMEAVERERRKER</sequence>
<keyword evidence="3" id="KW-1185">Reference proteome</keyword>
<feature type="compositionally biased region" description="Polar residues" evidence="1">
    <location>
        <begin position="214"/>
        <end position="224"/>
    </location>
</feature>
<feature type="compositionally biased region" description="Polar residues" evidence="1">
    <location>
        <begin position="150"/>
        <end position="163"/>
    </location>
</feature>